<accession>A0AAE0YW32</accession>
<proteinExistence type="predicted"/>
<gene>
    <name evidence="1" type="ORF">RRG08_036530</name>
</gene>
<evidence type="ECO:0000313" key="1">
    <source>
        <dbReference type="EMBL" id="KAK3758259.1"/>
    </source>
</evidence>
<comment type="caution">
    <text evidence="1">The sequence shown here is derived from an EMBL/GenBank/DDBJ whole genome shotgun (WGS) entry which is preliminary data.</text>
</comment>
<protein>
    <submittedName>
        <fullName evidence="1">Uncharacterized protein</fullName>
    </submittedName>
</protein>
<name>A0AAE0YW32_9GAST</name>
<evidence type="ECO:0000313" key="2">
    <source>
        <dbReference type="Proteomes" id="UP001283361"/>
    </source>
</evidence>
<organism evidence="1 2">
    <name type="scientific">Elysia crispata</name>
    <name type="common">lettuce slug</name>
    <dbReference type="NCBI Taxonomy" id="231223"/>
    <lineage>
        <taxon>Eukaryota</taxon>
        <taxon>Metazoa</taxon>
        <taxon>Spiralia</taxon>
        <taxon>Lophotrochozoa</taxon>
        <taxon>Mollusca</taxon>
        <taxon>Gastropoda</taxon>
        <taxon>Heterobranchia</taxon>
        <taxon>Euthyneura</taxon>
        <taxon>Panpulmonata</taxon>
        <taxon>Sacoglossa</taxon>
        <taxon>Placobranchoidea</taxon>
        <taxon>Plakobranchidae</taxon>
        <taxon>Elysia</taxon>
    </lineage>
</organism>
<reference evidence="1" key="1">
    <citation type="journal article" date="2023" name="G3 (Bethesda)">
        <title>A reference genome for the long-term kleptoplast-retaining sea slug Elysia crispata morphotype clarki.</title>
        <authorList>
            <person name="Eastman K.E."/>
            <person name="Pendleton A.L."/>
            <person name="Shaikh M.A."/>
            <person name="Suttiyut T."/>
            <person name="Ogas R."/>
            <person name="Tomko P."/>
            <person name="Gavelis G."/>
            <person name="Widhalm J.R."/>
            <person name="Wisecaver J.H."/>
        </authorList>
    </citation>
    <scope>NUCLEOTIDE SEQUENCE</scope>
    <source>
        <strain evidence="1">ECLA1</strain>
    </source>
</reference>
<keyword evidence="2" id="KW-1185">Reference proteome</keyword>
<dbReference type="EMBL" id="JAWDGP010005281">
    <property type="protein sequence ID" value="KAK3758259.1"/>
    <property type="molecule type" value="Genomic_DNA"/>
</dbReference>
<dbReference type="Proteomes" id="UP001283361">
    <property type="component" value="Unassembled WGS sequence"/>
</dbReference>
<dbReference type="AlphaFoldDB" id="A0AAE0YW32"/>
<sequence>MWGLAQLLAKKQIEKLTWVLTQLFSKHLLKQLMWVLVSRWTRLPLPEQILPQTRKPIPDERGDGNRVGGRPFLSRCQHNLLASPQLPDQVIWERSRIPVRQNPLEPIQPSQVDASRDRMSSTPTTLMELRRFLRLAQR</sequence>